<name>A0ABV6T9G9_9ACTN</name>
<dbReference type="Proteomes" id="UP001589887">
    <property type="component" value="Unassembled WGS sequence"/>
</dbReference>
<protein>
    <recommendedName>
        <fullName evidence="3">Cytochrome c domain-containing protein</fullName>
    </recommendedName>
</protein>
<organism evidence="1 2">
    <name type="scientific">Streptomyces noboritoensis</name>
    <dbReference type="NCBI Taxonomy" id="67337"/>
    <lineage>
        <taxon>Bacteria</taxon>
        <taxon>Bacillati</taxon>
        <taxon>Actinomycetota</taxon>
        <taxon>Actinomycetes</taxon>
        <taxon>Kitasatosporales</taxon>
        <taxon>Streptomycetaceae</taxon>
        <taxon>Streptomyces</taxon>
    </lineage>
</organism>
<proteinExistence type="predicted"/>
<comment type="caution">
    <text evidence="1">The sequence shown here is derived from an EMBL/GenBank/DDBJ whole genome shotgun (WGS) entry which is preliminary data.</text>
</comment>
<dbReference type="RefSeq" id="WP_394316264.1">
    <property type="nucleotide sequence ID" value="NZ_JBHMQV010000001.1"/>
</dbReference>
<evidence type="ECO:0000313" key="1">
    <source>
        <dbReference type="EMBL" id="MFC0842406.1"/>
    </source>
</evidence>
<gene>
    <name evidence="1" type="ORF">ACFH04_01455</name>
</gene>
<keyword evidence="2" id="KW-1185">Reference proteome</keyword>
<reference evidence="1 2" key="1">
    <citation type="submission" date="2024-09" db="EMBL/GenBank/DDBJ databases">
        <authorList>
            <person name="Sun Q."/>
            <person name="Mori K."/>
        </authorList>
    </citation>
    <scope>NUCLEOTIDE SEQUENCE [LARGE SCALE GENOMIC DNA]</scope>
    <source>
        <strain evidence="1 2">JCM 4557</strain>
    </source>
</reference>
<accession>A0ABV6T9G9</accession>
<evidence type="ECO:0008006" key="3">
    <source>
        <dbReference type="Google" id="ProtNLM"/>
    </source>
</evidence>
<evidence type="ECO:0000313" key="2">
    <source>
        <dbReference type="Proteomes" id="UP001589887"/>
    </source>
</evidence>
<dbReference type="EMBL" id="JBHMQV010000001">
    <property type="protein sequence ID" value="MFC0842406.1"/>
    <property type="molecule type" value="Genomic_DNA"/>
</dbReference>
<sequence>MTAGLGKGLDEAQEVHCATCHHLDEFAKADNFDPETVPSDFA</sequence>